<protein>
    <submittedName>
        <fullName evidence="6">Putative flagellar basal-body rod protein</fullName>
    </submittedName>
</protein>
<dbReference type="InterPro" id="IPR037925">
    <property type="entry name" value="FlgE/F/G-like"/>
</dbReference>
<evidence type="ECO:0000313" key="7">
    <source>
        <dbReference type="Proteomes" id="UP000286848"/>
    </source>
</evidence>
<dbReference type="InterPro" id="IPR020013">
    <property type="entry name" value="Flagellar_FlgE/F/G"/>
</dbReference>
<dbReference type="PANTHER" id="PTHR30435">
    <property type="entry name" value="FLAGELLAR PROTEIN"/>
    <property type="match status" value="1"/>
</dbReference>
<reference evidence="6 7" key="1">
    <citation type="journal article" date="2019" name="Int. J. Syst. Evol. Microbiol.">
        <title>Lactobacillus salitolerans sp. nov., a novel lactic acid bacterium isolated from spent mushroom substrates.</title>
        <authorList>
            <person name="Tohno M."/>
            <person name="Tanizawa Y."/>
            <person name="Kojima Y."/>
            <person name="Sakamoto M."/>
            <person name="Nakamura Y."/>
            <person name="Ohkuma M."/>
            <person name="Kobayashi H."/>
        </authorList>
    </citation>
    <scope>NUCLEOTIDE SEQUENCE [LARGE SCALE GENOMIC DNA]</scope>
    <source>
        <strain evidence="6 7">YK43</strain>
    </source>
</reference>
<feature type="domain" description="Flagellar hook protein FlgE/F/G-like D1" evidence="5">
    <location>
        <begin position="95"/>
        <end position="137"/>
    </location>
</feature>
<proteinExistence type="inferred from homology"/>
<dbReference type="AlphaFoldDB" id="A0A401ITS7"/>
<sequence>MIRGIDTLRHSFNVLQAQQENLSSNIANVETPGYLQKNLFEATMDEVQLHNNQAGIKNETRHEVGGFTWGNQIDGSAIDTTKGALNPTGLPTDFALQGDGYFAVRLGNGQTAYTRNGHFSVDGNGQLVTQEGFQVLGQNAGPVRLGQGTPAFMLVSFPANTQLQNLGGTFYTGQGTQASNAIVRSGMLENSNVSASDQMVELMQTNRQFQAQQKVLNSTNSTLDKAVNQLGRI</sequence>
<comment type="subcellular location">
    <subcellularLocation>
        <location evidence="2">Bacterial flagellum basal body</location>
    </subcellularLocation>
</comment>
<dbReference type="EMBL" id="BFFP01000021">
    <property type="protein sequence ID" value="GBG94916.1"/>
    <property type="molecule type" value="Genomic_DNA"/>
</dbReference>
<dbReference type="OrthoDB" id="9800375at2"/>
<evidence type="ECO:0000259" key="5">
    <source>
        <dbReference type="Pfam" id="PF22692"/>
    </source>
</evidence>
<dbReference type="SUPFAM" id="SSF117143">
    <property type="entry name" value="Flagellar hook protein flgE"/>
    <property type="match status" value="1"/>
</dbReference>
<organism evidence="6 7">
    <name type="scientific">Ligilactobacillus salitolerans</name>
    <dbReference type="NCBI Taxonomy" id="1808352"/>
    <lineage>
        <taxon>Bacteria</taxon>
        <taxon>Bacillati</taxon>
        <taxon>Bacillota</taxon>
        <taxon>Bacilli</taxon>
        <taxon>Lactobacillales</taxon>
        <taxon>Lactobacillaceae</taxon>
        <taxon>Ligilactobacillus</taxon>
    </lineage>
</organism>
<keyword evidence="6" id="KW-0966">Cell projection</keyword>
<feature type="domain" description="Flagellar basal body rod protein N-terminal" evidence="3">
    <location>
        <begin position="15"/>
        <end position="34"/>
    </location>
</feature>
<comment type="similarity">
    <text evidence="1 2">Belongs to the flagella basal body rod proteins family.</text>
</comment>
<dbReference type="GO" id="GO:0071978">
    <property type="term" value="P:bacterial-type flagellum-dependent swarming motility"/>
    <property type="evidence" value="ECO:0007669"/>
    <property type="project" value="TreeGrafter"/>
</dbReference>
<evidence type="ECO:0000259" key="3">
    <source>
        <dbReference type="Pfam" id="PF00460"/>
    </source>
</evidence>
<dbReference type="InterPro" id="IPR053967">
    <property type="entry name" value="LlgE_F_G-like_D1"/>
</dbReference>
<dbReference type="NCBIfam" id="TIGR03506">
    <property type="entry name" value="FlgEFG_subfam"/>
    <property type="match status" value="1"/>
</dbReference>
<accession>A0A401ITS7</accession>
<dbReference type="PANTHER" id="PTHR30435:SF19">
    <property type="entry name" value="FLAGELLAR BASAL-BODY ROD PROTEIN FLGG"/>
    <property type="match status" value="1"/>
</dbReference>
<name>A0A401ITS7_9LACO</name>
<dbReference type="Proteomes" id="UP000286848">
    <property type="component" value="Unassembled WGS sequence"/>
</dbReference>
<dbReference type="InterPro" id="IPR010930">
    <property type="entry name" value="Flg_bb/hook_C_dom"/>
</dbReference>
<dbReference type="Pfam" id="PF00460">
    <property type="entry name" value="Flg_bb_rod"/>
    <property type="match status" value="1"/>
</dbReference>
<evidence type="ECO:0000259" key="4">
    <source>
        <dbReference type="Pfam" id="PF06429"/>
    </source>
</evidence>
<dbReference type="InterPro" id="IPR001444">
    <property type="entry name" value="Flag_bb_rod_N"/>
</dbReference>
<evidence type="ECO:0000313" key="6">
    <source>
        <dbReference type="EMBL" id="GBG94916.1"/>
    </source>
</evidence>
<comment type="caution">
    <text evidence="6">The sequence shown here is derived from an EMBL/GenBank/DDBJ whole genome shotgun (WGS) entry which is preliminary data.</text>
</comment>
<dbReference type="Pfam" id="PF22692">
    <property type="entry name" value="LlgE_F_G_D1"/>
    <property type="match status" value="1"/>
</dbReference>
<dbReference type="Pfam" id="PF06429">
    <property type="entry name" value="Flg_bbr_C"/>
    <property type="match status" value="1"/>
</dbReference>
<evidence type="ECO:0000256" key="1">
    <source>
        <dbReference type="ARBA" id="ARBA00009677"/>
    </source>
</evidence>
<keyword evidence="6" id="KW-0969">Cilium</keyword>
<keyword evidence="2" id="KW-0975">Bacterial flagellum</keyword>
<gene>
    <name evidence="6" type="ORF">LFYK43_13750</name>
</gene>
<keyword evidence="6" id="KW-0282">Flagellum</keyword>
<dbReference type="RefSeq" id="WP_124976769.1">
    <property type="nucleotide sequence ID" value="NZ_BFFP01000021.1"/>
</dbReference>
<keyword evidence="7" id="KW-1185">Reference proteome</keyword>
<feature type="domain" description="Flagellar basal-body/hook protein C-terminal" evidence="4">
    <location>
        <begin position="184"/>
        <end position="228"/>
    </location>
</feature>
<evidence type="ECO:0000256" key="2">
    <source>
        <dbReference type="RuleBase" id="RU362116"/>
    </source>
</evidence>
<dbReference type="GO" id="GO:0009425">
    <property type="term" value="C:bacterial-type flagellum basal body"/>
    <property type="evidence" value="ECO:0007669"/>
    <property type="project" value="UniProtKB-SubCell"/>
</dbReference>